<comment type="subunit">
    <text evidence="11 14">The RNAP catalytic core consists of 2 alpha, 1 beta, 1 beta' and 1 omega subunit. When a sigma factor is associated with the core the holoenzyme is formed, which can initiate transcription.</text>
</comment>
<dbReference type="NCBIfam" id="NF007172">
    <property type="entry name" value="PRK09603.1"/>
    <property type="match status" value="1"/>
</dbReference>
<dbReference type="InterPro" id="IPR007644">
    <property type="entry name" value="RNA_pol_bsu_protrusion"/>
</dbReference>
<dbReference type="GO" id="GO:0032549">
    <property type="term" value="F:ribonucleoside binding"/>
    <property type="evidence" value="ECO:0007669"/>
    <property type="project" value="InterPro"/>
</dbReference>
<comment type="caution">
    <text evidence="16">The sequence shown here is derived from an EMBL/GenBank/DDBJ whole genome shotgun (WGS) entry which is preliminary data.</text>
</comment>
<dbReference type="Gene3D" id="2.40.270.10">
    <property type="entry name" value="DNA-directed RNA polymerase, subunit 2, domain 6"/>
    <property type="match status" value="2"/>
</dbReference>
<dbReference type="EMBL" id="NXLX01000007">
    <property type="protein sequence ID" value="RDU73931.1"/>
    <property type="molecule type" value="Genomic_DNA"/>
</dbReference>
<feature type="binding site" evidence="12">
    <location>
        <position position="2177"/>
    </location>
    <ligand>
        <name>Zn(2+)</name>
        <dbReference type="ChEBI" id="CHEBI:29105"/>
        <label>2</label>
    </ligand>
</feature>
<dbReference type="GO" id="GO:0003899">
    <property type="term" value="F:DNA-directed RNA polymerase activity"/>
    <property type="evidence" value="ECO:0007669"/>
    <property type="project" value="UniProtKB-UniRule"/>
</dbReference>
<dbReference type="InterPro" id="IPR037034">
    <property type="entry name" value="RNA_pol_Rpb2_2_sf"/>
</dbReference>
<dbReference type="InterPro" id="IPR014724">
    <property type="entry name" value="RNA_pol_RPB2_OB-fold"/>
</dbReference>
<protein>
    <recommendedName>
        <fullName evidence="11 12">Multifunctional fusion protein</fullName>
    </recommendedName>
    <domain>
        <recommendedName>
            <fullName evidence="11">DNA-directed RNA polymerase subunit beta</fullName>
            <shortName evidence="11">RNAP subunit beta</shortName>
            <ecNumber evidence="11">2.7.7.6</ecNumber>
        </recommendedName>
        <alternativeName>
            <fullName evidence="11">RNA polymerase subunit beta</fullName>
        </alternativeName>
        <alternativeName>
            <fullName evidence="11">Transcriptase subunit beta</fullName>
        </alternativeName>
    </domain>
    <domain>
        <recommendedName>
            <fullName evidence="12">DNA-directed RNA polymerase subunit beta'</fullName>
            <shortName evidence="12">RNAP subunit beta'</shortName>
        </recommendedName>
        <alternativeName>
            <fullName evidence="12">RNA polymerase subunit beta'</fullName>
        </alternativeName>
        <alternativeName>
            <fullName evidence="12">Transcriptase subunit beta'</fullName>
        </alternativeName>
    </domain>
</protein>
<dbReference type="FunFam" id="1.10.132.30:FF:000003">
    <property type="entry name" value="DNA-directed RNA polymerase subunit beta"/>
    <property type="match status" value="1"/>
</dbReference>
<dbReference type="InterPro" id="IPR007080">
    <property type="entry name" value="RNA_pol_Rpb1_1"/>
</dbReference>
<evidence type="ECO:0000313" key="17">
    <source>
        <dbReference type="Proteomes" id="UP000256695"/>
    </source>
</evidence>
<dbReference type="RefSeq" id="WP_115578897.1">
    <property type="nucleotide sequence ID" value="NZ_NXLX01000007.1"/>
</dbReference>
<keyword evidence="7 12" id="KW-0862">Zinc</keyword>
<evidence type="ECO:0000256" key="9">
    <source>
        <dbReference type="ARBA" id="ARBA00023163"/>
    </source>
</evidence>
<comment type="catalytic activity">
    <reaction evidence="10 11 13">
        <text>RNA(n) + a ribonucleoside 5'-triphosphate = RNA(n+1) + diphosphate</text>
        <dbReference type="Rhea" id="RHEA:21248"/>
        <dbReference type="Rhea" id="RHEA-COMP:14527"/>
        <dbReference type="Rhea" id="RHEA-COMP:17342"/>
        <dbReference type="ChEBI" id="CHEBI:33019"/>
        <dbReference type="ChEBI" id="CHEBI:61557"/>
        <dbReference type="ChEBI" id="CHEBI:140395"/>
        <dbReference type="EC" id="2.7.7.6"/>
    </reaction>
</comment>
<dbReference type="CDD" id="cd01609">
    <property type="entry name" value="RNAP_beta'_N"/>
    <property type="match status" value="1"/>
</dbReference>
<dbReference type="CDD" id="cd00653">
    <property type="entry name" value="RNA_pol_B_RPB2"/>
    <property type="match status" value="1"/>
</dbReference>
<comment type="function">
    <text evidence="11 13">DNA-dependent RNA polymerase catalyzes the transcription of DNA into RNA using the four ribonucleoside triphosphates as substrates.</text>
</comment>
<dbReference type="Pfam" id="PF04983">
    <property type="entry name" value="RNA_pol_Rpb1_3"/>
    <property type="match status" value="1"/>
</dbReference>
<organism evidence="16 17">
    <name type="scientific">Helicobacter anseris</name>
    <dbReference type="NCBI Taxonomy" id="375926"/>
    <lineage>
        <taxon>Bacteria</taxon>
        <taxon>Pseudomonadati</taxon>
        <taxon>Campylobacterota</taxon>
        <taxon>Epsilonproteobacteria</taxon>
        <taxon>Campylobacterales</taxon>
        <taxon>Helicobacteraceae</taxon>
        <taxon>Helicobacter</taxon>
    </lineage>
</organism>
<evidence type="ECO:0000256" key="7">
    <source>
        <dbReference type="ARBA" id="ARBA00022833"/>
    </source>
</evidence>
<evidence type="ECO:0000256" key="2">
    <source>
        <dbReference type="ARBA" id="ARBA00009839"/>
    </source>
</evidence>
<feature type="binding site" evidence="12">
    <location>
        <position position="1448"/>
    </location>
    <ligand>
        <name>Zn(2+)</name>
        <dbReference type="ChEBI" id="CHEBI:29105"/>
        <label>1</label>
    </ligand>
</feature>
<dbReference type="PANTHER" id="PTHR19376:SF54">
    <property type="entry name" value="DNA-DIRECTED RNA POLYMERASE SUBUNIT BETA"/>
    <property type="match status" value="1"/>
</dbReference>
<keyword evidence="17" id="KW-1185">Reference proteome</keyword>
<evidence type="ECO:0000256" key="12">
    <source>
        <dbReference type="HAMAP-Rule" id="MF_01322"/>
    </source>
</evidence>
<evidence type="ECO:0000259" key="15">
    <source>
        <dbReference type="SMART" id="SM00663"/>
    </source>
</evidence>
<comment type="cofactor">
    <cofactor evidence="12">
        <name>Zn(2+)</name>
        <dbReference type="ChEBI" id="CHEBI:29105"/>
    </cofactor>
    <text evidence="12">Binds 2 Zn(2+) ions per subunit.</text>
</comment>
<dbReference type="InterPro" id="IPR006592">
    <property type="entry name" value="RNA_pol_N"/>
</dbReference>
<dbReference type="InterPro" id="IPR007641">
    <property type="entry name" value="RNA_pol_Rpb2_7"/>
</dbReference>
<dbReference type="Gene3D" id="2.40.40.20">
    <property type="match status" value="1"/>
</dbReference>
<dbReference type="GO" id="GO:0000287">
    <property type="term" value="F:magnesium ion binding"/>
    <property type="evidence" value="ECO:0007669"/>
    <property type="project" value="UniProtKB-UniRule"/>
</dbReference>
<name>A0A3D8JAK7_9HELI</name>
<feature type="domain" description="RNA polymerase N-terminal" evidence="15">
    <location>
        <begin position="1622"/>
        <end position="1901"/>
    </location>
</feature>
<dbReference type="SMART" id="SM00663">
    <property type="entry name" value="RPOLA_N"/>
    <property type="match status" value="1"/>
</dbReference>
<dbReference type="SUPFAM" id="SSF64484">
    <property type="entry name" value="beta and beta-prime subunits of DNA dependent RNA-polymerase"/>
    <property type="match status" value="2"/>
</dbReference>
<gene>
    <name evidence="11" type="primary">rpoB</name>
    <name evidence="12" type="synonym">rpoC</name>
    <name evidence="16" type="ORF">CQA57_03710</name>
</gene>
<dbReference type="NCBIfam" id="NF001616">
    <property type="entry name" value="PRK00405.1"/>
    <property type="match status" value="1"/>
</dbReference>
<feature type="binding site" evidence="12">
    <location>
        <position position="2261"/>
    </location>
    <ligand>
        <name>Zn(2+)</name>
        <dbReference type="ChEBI" id="CHEBI:29105"/>
        <label>2</label>
    </ligand>
</feature>
<dbReference type="Gene3D" id="3.90.1110.10">
    <property type="entry name" value="RNA polymerase Rpb2, domain 2"/>
    <property type="match status" value="2"/>
</dbReference>
<dbReference type="HAMAP" id="MF_01321">
    <property type="entry name" value="RNApol_bact_RpoB"/>
    <property type="match status" value="1"/>
</dbReference>
<dbReference type="InterPro" id="IPR038120">
    <property type="entry name" value="Rpb1_funnel_sf"/>
</dbReference>
<dbReference type="Gene3D" id="1.10.274.100">
    <property type="entry name" value="RNA polymerase Rpb1, domain 3"/>
    <property type="match status" value="2"/>
</dbReference>
<keyword evidence="4 11" id="KW-0808">Transferase</keyword>
<comment type="similarity">
    <text evidence="2">In the C-terminal section; belongs to the RNA polymerase beta' chain family.</text>
</comment>
<sequence length="2883" mass="322983">MLAEMNTKNRLRVDFTQSSQKLDIPNLLLLQRDSYNSFLMSKDGKESGIEKVFRSVFPIQDSQNRLILEYDGCEFGKPKYTVREAMERGITYSIPLKIKIRLVLLDKDEKTEKTSIKDIKEQSIFIREIPLMTDRISFIINGVERVVVNQLHRSPGVIFKEEESATASNKLVYTGQIIPDRGSWLYFEYDAKDTLFVRINKRRKVPITILLRAMGYSKQEILKIFYPLLRVKIEKDKHFIEFNPSSFEGRVEYDIKNTQGEVVVESGKRLTQKKAQELFDKGLRWIEYPTLLDRYLAEPVIDAKTGEVIFDTLTQLDETKIKKLFDLKIKEFVIANDLALGHDDGILKSFVADADPLKILKQTEKIEDENDLAAIRIYKVMRPGEPVTKEVAKHFVKQLFFDPERYDLTRVGRMKMNHKLGLNIPDYITVLTHEDILESIKYLVKVKNGQGRIDDRDHLGNRRIRAIGELLANELHTGLIKMQKAIKDKLTASNLSLDTLMPLDLINSKMITSTILEFFTGGQLSQFMDQTNPLSEVTHKRRLSALGEGGLVKERVGFEARDVHPTHYGRICPIETPEGQNIGLINTLSTFTRVNDLGFIEAPYKKVVNGKVTDEIVYLTATQEDGQVIAPASTKIDDKGNIVEDLIDARVGGEITLSEKSKVTLIDLSPRMLVGVAASLIPFLEHDDANRALMGSNMQRQAVPLLIPDAPIVGTGIEKVIARDAWEAIKASRAGVVEKVDAKNIYILGEDENGAYIDSYPLQKNLRTNQNTSFTQRPIVKVGEKVEANQIIADGPSMDCGELALGKNVRVAFMPWNGYNFEDAIVVSERLIKEDYFTSVHIYEKEVEARELKHGVEEITRDIPNVREDDIAHLDESGIVKIGTYVNAGMILVGKVSPKGEVKSTPEERLLRAIFGEKAGHVVNKSLYCPPSLEGTVVDVKILTKKGYEKDERALSAYEQEKSVLDIEHHDRLTMLDKEERLRINLMLAKEALGSDASIEQKKYKKGDIIPQEEIASISRFALNTLIKSYPKQVQQKYNQIKTNFLEQKKTLGEEHSEKLSILEKDDILPSGVVKRVKIYVATKRKLKVGDKMAGRHGNKGIVSNIVPAVDMPYTADGEPVDIVLNPLGVPSRMNIGQILEVHLGLVGKRFGEQIADILETKTKVFAKELREKMLEIASVVNHKDTSLQDFIKKASDEDLLSYAKDWSNGVKFAIPVFEGISQERFNKLFEMAKIAMDGKTDLYDGKTGEKIRERVNVGYMYMLKLHHLVDEKVHARSTGPYSLVTQQPVGGKALFGGQRFGEMEVWALEAYGAAHTLKEMLTVKSDDVKGRENAYKAITRGEAVGESEIPETFYVLTKELQSLGLDVNIFGEEVDEDGQPKPIVVEEDNRPKDFNTLQLVLASPERIRSWSKGEVKKPETINYRTLKPERDGLFCTKIFGPVRDYECLCGKYKKPRYKGIVCEKCGVEVTSAKVRRSRMGHIELVTPVAHIWYVSSLPSRIGTLLGVKVKDLERVLYYEAYIVKDPGEAFYDNESTKPVMKYDVLNEEQYQEISKRFDDKGFVAKMGGEVVKELLEELDLVVLLKSLKEEIKNTNAESKKKTIIKRLKVVESFVNSGNRPEWMMLTVLPVLPPDLRPLVALDGGKFAVSDVNDLYRRVINRNQRLKRLLELDAPEIIVRNEKRMLQEAVDALFDNGRNANAVKGANKRPLKSLSEIIKGKQGRFRQNLLGKRVDFSGRSVIVVGPNLRMDQCGLPKNMALELFKPHLLAKLEEKGYATTMKQARKMIEQKTNEVWECLQEVVENYPVLLNRAPTLHKQSIQAFHPKLIDGKAIQLHPLVCSAFNADFDGDQMAVHVPLSEEAITECKILMLSSMNILLPASGKAVAVPSQDMVLGLYYLSLEKSQVVGEHKLFGNIDEIMIALDSGDLDINAKIRTVVDRRILQTTVGRMILKSILPDFVPVSLWNKTLKKKDIGTLIDYVYKNGGIGITATFLDNLKNLGFKYATKAGISISAADIIVPENKQEAIDLAKSEVKKIQMQYDQGLLTEQERYNKIIDIWTDTNNKMSKEMMELVEADKGGFNSIYMMADSGARGSAAQIRQLSAMRGLMAKPDGTIIETPIVSNFKEGLNVLEYFTSTHGARKGLADTALKTANAGYLTRKLIDVSQNVKIVTNDCGTHEGVEITDISIGSELIESLEERIFGRVLAEDIIDPITNEVLYSAGILINENIAKHIVEVGIKSVIIRTPVTCKAEKGVCAKCYGLNLGEGKMSKPGEAVGVIAAQSIGEPGTQLTLRTFHVGGTASRSQEEREILAEKEGFIRYYNIKTYKNKEGKNIVANRRNAAVFVVEPKIKAPFDGKLKVETVHDEIIIHIQGSKEEVKYHLRKSDVAKPNELAGVGGKIEGKLYIAYQTGYEVKSGDSIVDIIKDGWNVPNRIPYASEILVEDNTPIAQSIYAKENGIVKYYNLVADHLERVRDIKAGQEVKEKGLFAVIADENDREAIRHYIARGSKLLVSDNQEVDSKTLIAEPMVNQKTVIATWDPYNTLVIADKAGIVRFEDIIPGVSVAEKQDENTGITNLVVNEYLPAGCKPTIVVEIDKKESIRYPLDPKTAISVADGAKVGVAEILARTPKATVKSRDITGGLPRVSELFEARKPKDSAILSEIDGIVSFGKSIRNKEKIIVTSKDGNSVEYLVDKNRQILVHPEEFVHAGEAMTDGIISSHDILRISGEKELHKYIISEVQQVYRRQGVSIADKHIEIIVSQMLRQVRIIDSGDTKFIDGDLVSKRYFREENERILSLGGEPAVAEPVLLGITRAAVGSDSIISAASFQETTKVLTEASVAGKKDFLEDLKENVVLGRMIPVGTGLYKNKKISLKLETQE</sequence>
<dbReference type="CDD" id="cd02655">
    <property type="entry name" value="RNAP_beta'_C"/>
    <property type="match status" value="1"/>
</dbReference>
<dbReference type="InterPro" id="IPR007083">
    <property type="entry name" value="RNA_pol_Rpb1_4"/>
</dbReference>
<dbReference type="Gene3D" id="2.30.150.10">
    <property type="entry name" value="DNA-directed RNA polymerase, beta subunit, external 1 domain"/>
    <property type="match status" value="1"/>
</dbReference>
<evidence type="ECO:0000256" key="11">
    <source>
        <dbReference type="HAMAP-Rule" id="MF_01321"/>
    </source>
</evidence>
<dbReference type="Gene3D" id="1.10.40.90">
    <property type="match status" value="1"/>
</dbReference>
<dbReference type="InterPro" id="IPR007121">
    <property type="entry name" value="RNA_pol_bsu_CS"/>
</dbReference>
<dbReference type="InterPro" id="IPR000722">
    <property type="entry name" value="RNA_pol_asu"/>
</dbReference>
<dbReference type="Pfam" id="PF00623">
    <property type="entry name" value="RNA_pol_Rpb1_2"/>
    <property type="match status" value="1"/>
</dbReference>
<evidence type="ECO:0000256" key="13">
    <source>
        <dbReference type="RuleBase" id="RU004279"/>
    </source>
</evidence>
<dbReference type="Gene3D" id="3.90.1100.10">
    <property type="match status" value="2"/>
</dbReference>
<dbReference type="InterPro" id="IPR007081">
    <property type="entry name" value="RNA_pol_Rpb1_5"/>
</dbReference>
<feature type="binding site" evidence="12">
    <location>
        <position position="1847"/>
    </location>
    <ligand>
        <name>Mg(2+)</name>
        <dbReference type="ChEBI" id="CHEBI:18420"/>
    </ligand>
</feature>
<dbReference type="NCBIfam" id="TIGR02386">
    <property type="entry name" value="rpoC_TIGR"/>
    <property type="match status" value="1"/>
</dbReference>
<feature type="binding site" evidence="12">
    <location>
        <position position="1450"/>
    </location>
    <ligand>
        <name>Zn(2+)</name>
        <dbReference type="ChEBI" id="CHEBI:29105"/>
        <label>1</label>
    </ligand>
</feature>
<dbReference type="OrthoDB" id="9815296at2"/>
<evidence type="ECO:0000256" key="6">
    <source>
        <dbReference type="ARBA" id="ARBA00022723"/>
    </source>
</evidence>
<dbReference type="Gene3D" id="1.10.132.30">
    <property type="match status" value="1"/>
</dbReference>
<comment type="similarity">
    <text evidence="11 14">Belongs to the RNA polymerase beta chain family.</text>
</comment>
<evidence type="ECO:0000256" key="1">
    <source>
        <dbReference type="ARBA" id="ARBA00007616"/>
    </source>
</evidence>
<feature type="binding site" evidence="12">
    <location>
        <position position="2251"/>
    </location>
    <ligand>
        <name>Zn(2+)</name>
        <dbReference type="ChEBI" id="CHEBI:29105"/>
        <label>2</label>
    </ligand>
</feature>
<keyword evidence="5 11" id="KW-0548">Nucleotidyltransferase</keyword>
<dbReference type="InterPro" id="IPR037033">
    <property type="entry name" value="DNA-dir_RNAP_su2_hyb_sf"/>
</dbReference>
<dbReference type="InterPro" id="IPR042107">
    <property type="entry name" value="DNA-dir_RNA_pol_bsu_ext_1_sf"/>
</dbReference>
<evidence type="ECO:0000256" key="3">
    <source>
        <dbReference type="ARBA" id="ARBA00022478"/>
    </source>
</evidence>
<dbReference type="Gene3D" id="4.10.860.120">
    <property type="entry name" value="RNA polymerase II, clamp domain"/>
    <property type="match status" value="1"/>
</dbReference>
<evidence type="ECO:0000313" key="16">
    <source>
        <dbReference type="EMBL" id="RDU73931.1"/>
    </source>
</evidence>
<dbReference type="PROSITE" id="PS01166">
    <property type="entry name" value="RNA_POL_BETA"/>
    <property type="match status" value="1"/>
</dbReference>
<dbReference type="Pfam" id="PF04563">
    <property type="entry name" value="RNA_pol_Rpb2_1"/>
    <property type="match status" value="1"/>
</dbReference>
<evidence type="ECO:0000256" key="4">
    <source>
        <dbReference type="ARBA" id="ARBA00022679"/>
    </source>
</evidence>
<dbReference type="Pfam" id="PF05000">
    <property type="entry name" value="RNA_pol_Rpb1_4"/>
    <property type="match status" value="1"/>
</dbReference>
<dbReference type="HAMAP" id="MF_01322">
    <property type="entry name" value="RNApol_bact_RpoC"/>
    <property type="match status" value="1"/>
</dbReference>
<keyword evidence="3 11" id="KW-0240">DNA-directed RNA polymerase</keyword>
<dbReference type="Pfam" id="PF04561">
    <property type="entry name" value="RNA_pol_Rpb2_2"/>
    <property type="match status" value="2"/>
</dbReference>
<dbReference type="Gene3D" id="2.40.50.150">
    <property type="match status" value="1"/>
</dbReference>
<feature type="binding site" evidence="12">
    <location>
        <position position="2258"/>
    </location>
    <ligand>
        <name>Zn(2+)</name>
        <dbReference type="ChEBI" id="CHEBI:29105"/>
        <label>2</label>
    </ligand>
</feature>
<comment type="similarity">
    <text evidence="1">In the N-terminal section; belongs to the RNA polymerase beta chain family.</text>
</comment>
<dbReference type="Pfam" id="PF04565">
    <property type="entry name" value="RNA_pol_Rpb2_3"/>
    <property type="match status" value="1"/>
</dbReference>
<dbReference type="InterPro" id="IPR007066">
    <property type="entry name" value="RNA_pol_Rpb1_3"/>
</dbReference>
<comment type="cofactor">
    <cofactor evidence="12">
        <name>Mg(2+)</name>
        <dbReference type="ChEBI" id="CHEBI:18420"/>
    </cofactor>
    <text evidence="12">Binds 1 Mg(2+) ion per subunit.</text>
</comment>
<dbReference type="InterPro" id="IPR044893">
    <property type="entry name" value="RNA_pol_Rpb1_clamp_domain"/>
</dbReference>
<dbReference type="Pfam" id="PF10385">
    <property type="entry name" value="RNA_pol_Rpb2_45"/>
    <property type="match status" value="1"/>
</dbReference>
<dbReference type="Proteomes" id="UP000256695">
    <property type="component" value="Unassembled WGS sequence"/>
</dbReference>
<evidence type="ECO:0000256" key="5">
    <source>
        <dbReference type="ARBA" id="ARBA00022695"/>
    </source>
</evidence>
<dbReference type="GO" id="GO:0008270">
    <property type="term" value="F:zinc ion binding"/>
    <property type="evidence" value="ECO:0007669"/>
    <property type="project" value="UniProtKB-UniRule"/>
</dbReference>
<keyword evidence="6 12" id="KW-0479">Metal-binding</keyword>
<proteinExistence type="inferred from homology"/>
<dbReference type="GO" id="GO:0000428">
    <property type="term" value="C:DNA-directed RNA polymerase complex"/>
    <property type="evidence" value="ECO:0007669"/>
    <property type="project" value="UniProtKB-KW"/>
</dbReference>
<dbReference type="InterPro" id="IPR007645">
    <property type="entry name" value="RNA_pol_Rpb2_3"/>
</dbReference>
<feature type="binding site" evidence="12">
    <location>
        <position position="1851"/>
    </location>
    <ligand>
        <name>Mg(2+)</name>
        <dbReference type="ChEBI" id="CHEBI:18420"/>
    </ligand>
</feature>
<evidence type="ECO:0000256" key="8">
    <source>
        <dbReference type="ARBA" id="ARBA00022842"/>
    </source>
</evidence>
<dbReference type="InterPro" id="IPR042102">
    <property type="entry name" value="RNA_pol_Rpb1_3_sf"/>
</dbReference>
<dbReference type="Pfam" id="PF04560">
    <property type="entry name" value="RNA_pol_Rpb2_7"/>
    <property type="match status" value="1"/>
</dbReference>
<dbReference type="Pfam" id="PF04998">
    <property type="entry name" value="RNA_pol_Rpb1_5"/>
    <property type="match status" value="1"/>
</dbReference>
<dbReference type="InterPro" id="IPR045867">
    <property type="entry name" value="DNA-dir_RpoC_beta_prime"/>
</dbReference>
<dbReference type="InterPro" id="IPR015712">
    <property type="entry name" value="DNA-dir_RNA_pol_su2"/>
</dbReference>
<keyword evidence="9 11" id="KW-0804">Transcription</keyword>
<accession>A0A3D8JAK7</accession>
<dbReference type="Gene3D" id="1.10.150.390">
    <property type="match status" value="1"/>
</dbReference>
<feature type="binding site" evidence="12">
    <location>
        <position position="1463"/>
    </location>
    <ligand>
        <name>Zn(2+)</name>
        <dbReference type="ChEBI" id="CHEBI:29105"/>
        <label>1</label>
    </ligand>
</feature>
<dbReference type="Gene3D" id="2.40.50.100">
    <property type="match status" value="4"/>
</dbReference>
<feature type="binding site" evidence="12">
    <location>
        <position position="1849"/>
    </location>
    <ligand>
        <name>Mg(2+)</name>
        <dbReference type="ChEBI" id="CHEBI:18420"/>
    </ligand>
</feature>
<dbReference type="InterPro" id="IPR012754">
    <property type="entry name" value="DNA-dir_RpoC_beta_prime_bact"/>
</dbReference>
<keyword evidence="8 12" id="KW-0460">Magnesium</keyword>
<evidence type="ECO:0000256" key="10">
    <source>
        <dbReference type="ARBA" id="ARBA00048552"/>
    </source>
</evidence>
<dbReference type="Gene3D" id="3.90.1800.10">
    <property type="entry name" value="RNA polymerase alpha subunit dimerisation domain"/>
    <property type="match status" value="1"/>
</dbReference>
<dbReference type="Pfam" id="PF04997">
    <property type="entry name" value="RNA_pol_Rpb1_1"/>
    <property type="match status" value="1"/>
</dbReference>
<reference evidence="16 17" key="1">
    <citation type="submission" date="2018-04" db="EMBL/GenBank/DDBJ databases">
        <title>Novel Campyloabacter and Helicobacter Species and Strains.</title>
        <authorList>
            <person name="Mannion A.J."/>
            <person name="Shen Z."/>
            <person name="Fox J.G."/>
        </authorList>
    </citation>
    <scope>NUCLEOTIDE SEQUENCE [LARGE SCALE GENOMIC DNA]</scope>
    <source>
        <strain evidence="16 17">MIT 04-9362</strain>
    </source>
</reference>
<evidence type="ECO:0000256" key="14">
    <source>
        <dbReference type="RuleBase" id="RU363031"/>
    </source>
</evidence>
<dbReference type="PANTHER" id="PTHR19376">
    <property type="entry name" value="DNA-DIRECTED RNA POLYMERASE"/>
    <property type="match status" value="1"/>
</dbReference>
<feature type="binding site" evidence="12">
    <location>
        <position position="1466"/>
    </location>
    <ligand>
        <name>Zn(2+)</name>
        <dbReference type="ChEBI" id="CHEBI:29105"/>
        <label>1</label>
    </ligand>
</feature>
<dbReference type="InterPro" id="IPR019462">
    <property type="entry name" value="DNA-dir_RNA_pol_bsu_external_1"/>
</dbReference>
<comment type="similarity">
    <text evidence="12 13">Belongs to the RNA polymerase beta' chain family.</text>
</comment>
<dbReference type="NCBIfam" id="TIGR02013">
    <property type="entry name" value="rpoB"/>
    <property type="match status" value="1"/>
</dbReference>
<dbReference type="GO" id="GO:0003677">
    <property type="term" value="F:DNA binding"/>
    <property type="evidence" value="ECO:0007669"/>
    <property type="project" value="UniProtKB-UniRule"/>
</dbReference>
<dbReference type="EC" id="2.7.7.6" evidence="11"/>
<dbReference type="InterPro" id="IPR007120">
    <property type="entry name" value="DNA-dir_RNAP_su2_dom"/>
</dbReference>
<dbReference type="InterPro" id="IPR010243">
    <property type="entry name" value="RNA_pol_bsu_bac"/>
</dbReference>
<dbReference type="Pfam" id="PF00562">
    <property type="entry name" value="RNA_pol_Rpb2_6"/>
    <property type="match status" value="1"/>
</dbReference>
<dbReference type="InterPro" id="IPR007642">
    <property type="entry name" value="RNA_pol_Rpb2_2"/>
</dbReference>
<dbReference type="Gene3D" id="1.10.1790.20">
    <property type="match status" value="1"/>
</dbReference>
<dbReference type="GO" id="GO:0006351">
    <property type="term" value="P:DNA-templated transcription"/>
    <property type="evidence" value="ECO:0007669"/>
    <property type="project" value="UniProtKB-UniRule"/>
</dbReference>